<feature type="chain" id="PRO_5034707271" evidence="1">
    <location>
        <begin position="21"/>
        <end position="286"/>
    </location>
</feature>
<evidence type="ECO:0000313" key="3">
    <source>
        <dbReference type="Proteomes" id="UP000624244"/>
    </source>
</evidence>
<sequence>MSNVVLLFVAHLLFSTSAYAQIFNDSSVQSCSGPIQAIARDDFPINSTGTARLAHGPAREPWYVSLTITDRRKPGVIYGDSITWQQLEGFLSVPNSLTGSRKDNQTEYCMFMLPPRGPSSQEEAGDCTAVLSDECMRSLIHNTPSMWDGRCHKPSDVEEACGTYVPLVSGSPSNFSSTDCTLTGLPHIDLPEDYRTYGDLPVTVYGGGNDRENFDWYDKNVRQVVPMLFTIKSSDGTVENKAVCLAPDNVLEGSRIPESTAARSSSAHAFGAAITVMAVVFLLSAA</sequence>
<gene>
    <name evidence="2" type="ORF">GGP41_009177</name>
</gene>
<protein>
    <submittedName>
        <fullName evidence="2">Uncharacterized protein</fullName>
    </submittedName>
</protein>
<reference evidence="2" key="1">
    <citation type="submission" date="2019-11" db="EMBL/GenBank/DDBJ databases">
        <title>Bipolaris sorokiniana Genome sequencing.</title>
        <authorList>
            <person name="Wang H."/>
        </authorList>
    </citation>
    <scope>NUCLEOTIDE SEQUENCE</scope>
</reference>
<accession>A0A8H5ZEW2</accession>
<evidence type="ECO:0000313" key="2">
    <source>
        <dbReference type="EMBL" id="KAF5847957.1"/>
    </source>
</evidence>
<feature type="signal peptide" evidence="1">
    <location>
        <begin position="1"/>
        <end position="20"/>
    </location>
</feature>
<name>A0A8H5ZEW2_COCSA</name>
<evidence type="ECO:0000256" key="1">
    <source>
        <dbReference type="SAM" id="SignalP"/>
    </source>
</evidence>
<comment type="caution">
    <text evidence="2">The sequence shown here is derived from an EMBL/GenBank/DDBJ whole genome shotgun (WGS) entry which is preliminary data.</text>
</comment>
<dbReference type="EMBL" id="WNKQ01000012">
    <property type="protein sequence ID" value="KAF5847957.1"/>
    <property type="molecule type" value="Genomic_DNA"/>
</dbReference>
<organism evidence="2 3">
    <name type="scientific">Cochliobolus sativus</name>
    <name type="common">Common root rot and spot blotch fungus</name>
    <name type="synonym">Bipolaris sorokiniana</name>
    <dbReference type="NCBI Taxonomy" id="45130"/>
    <lineage>
        <taxon>Eukaryota</taxon>
        <taxon>Fungi</taxon>
        <taxon>Dikarya</taxon>
        <taxon>Ascomycota</taxon>
        <taxon>Pezizomycotina</taxon>
        <taxon>Dothideomycetes</taxon>
        <taxon>Pleosporomycetidae</taxon>
        <taxon>Pleosporales</taxon>
        <taxon>Pleosporineae</taxon>
        <taxon>Pleosporaceae</taxon>
        <taxon>Bipolaris</taxon>
    </lineage>
</organism>
<keyword evidence="1" id="KW-0732">Signal</keyword>
<proteinExistence type="predicted"/>
<dbReference type="Proteomes" id="UP000624244">
    <property type="component" value="Unassembled WGS sequence"/>
</dbReference>
<dbReference type="AlphaFoldDB" id="A0A8H5ZEW2"/>